<dbReference type="EMBL" id="JACEIK010014647">
    <property type="protein sequence ID" value="MCE3216870.1"/>
    <property type="molecule type" value="Genomic_DNA"/>
</dbReference>
<proteinExistence type="predicted"/>
<comment type="caution">
    <text evidence="1">The sequence shown here is derived from an EMBL/GenBank/DDBJ whole genome shotgun (WGS) entry which is preliminary data.</text>
</comment>
<evidence type="ECO:0000313" key="1">
    <source>
        <dbReference type="EMBL" id="MCE3216870.1"/>
    </source>
</evidence>
<organism evidence="1 2">
    <name type="scientific">Datura stramonium</name>
    <name type="common">Jimsonweed</name>
    <name type="synonym">Common thornapple</name>
    <dbReference type="NCBI Taxonomy" id="4076"/>
    <lineage>
        <taxon>Eukaryota</taxon>
        <taxon>Viridiplantae</taxon>
        <taxon>Streptophyta</taxon>
        <taxon>Embryophyta</taxon>
        <taxon>Tracheophyta</taxon>
        <taxon>Spermatophyta</taxon>
        <taxon>Magnoliopsida</taxon>
        <taxon>eudicotyledons</taxon>
        <taxon>Gunneridae</taxon>
        <taxon>Pentapetalae</taxon>
        <taxon>asterids</taxon>
        <taxon>lamiids</taxon>
        <taxon>Solanales</taxon>
        <taxon>Solanaceae</taxon>
        <taxon>Solanoideae</taxon>
        <taxon>Datureae</taxon>
        <taxon>Datura</taxon>
    </lineage>
</organism>
<protein>
    <submittedName>
        <fullName evidence="1">Uncharacterized protein</fullName>
    </submittedName>
</protein>
<keyword evidence="2" id="KW-1185">Reference proteome</keyword>
<evidence type="ECO:0000313" key="2">
    <source>
        <dbReference type="Proteomes" id="UP000823775"/>
    </source>
</evidence>
<accession>A0ABS8WXZ9</accession>
<dbReference type="Proteomes" id="UP000823775">
    <property type="component" value="Unassembled WGS sequence"/>
</dbReference>
<gene>
    <name evidence="1" type="ORF">HAX54_008783</name>
</gene>
<reference evidence="1 2" key="1">
    <citation type="journal article" date="2021" name="BMC Genomics">
        <title>Datura genome reveals duplications of psychoactive alkaloid biosynthetic genes and high mutation rate following tissue culture.</title>
        <authorList>
            <person name="Rajewski A."/>
            <person name="Carter-House D."/>
            <person name="Stajich J."/>
            <person name="Litt A."/>
        </authorList>
    </citation>
    <scope>NUCLEOTIDE SEQUENCE [LARGE SCALE GENOMIC DNA]</scope>
    <source>
        <strain evidence="1">AR-01</strain>
    </source>
</reference>
<name>A0ABS8WXZ9_DATST</name>
<sequence>MDDQPTEVDDDELLLVVLLARARFNGIHGGCESHCHQTWGNSLGCTTHALCDYFPKFYKFGYSKDCSCPTRFVVQLFAIGTTIYLINNMAPPKRAS</sequence>